<name>A0AAV1JG61_9NEOP</name>
<dbReference type="Proteomes" id="UP001497472">
    <property type="component" value="Unassembled WGS sequence"/>
</dbReference>
<dbReference type="AlphaFoldDB" id="A0AAV1JG61"/>
<keyword evidence="3" id="KW-1185">Reference proteome</keyword>
<dbReference type="PROSITE" id="PS50835">
    <property type="entry name" value="IG_LIKE"/>
    <property type="match status" value="1"/>
</dbReference>
<dbReference type="EMBL" id="CAVLEF010000009">
    <property type="protein sequence ID" value="CAK1547401.1"/>
    <property type="molecule type" value="Genomic_DNA"/>
</dbReference>
<accession>A0AAV1JG61</accession>
<dbReference type="InterPro" id="IPR007110">
    <property type="entry name" value="Ig-like_dom"/>
</dbReference>
<dbReference type="PANTHER" id="PTHR21261:SF15">
    <property type="entry name" value="BEATEN PATH IIIA, ISOFORM D-RELATED"/>
    <property type="match status" value="1"/>
</dbReference>
<evidence type="ECO:0000259" key="1">
    <source>
        <dbReference type="PROSITE" id="PS50835"/>
    </source>
</evidence>
<sequence length="369" mass="40691">MECELCVIRTAKEGAVIATAHNITYLEVPQYGDPRRDAYLACHYVKEQGDPDLHSVKWYRDNNEIFRYTPGQQPSTRTFNTTAGGVTRGICDENKCSINVVLPKRFNTRISFTCEVSTEGPRFAVVNQTKYLTVAVTLKEDPVVSGLPGSVQIGEDVLLNCSTGPAMPPANIMWYIDGRPEKVRCLNVPRPEAIRPVLDMMKKGGAITFRLAQILSGHGCFGPQPAKVLNGSLLTATYDLIQVIGLTHARVDYAWNAVATFCELIEQWMNDHTEVSTADDFGLRSSWRPLRFRVTTVRGAIGLTCEATQPTRPSFTRSTNVTLGVARSPHLSMFTASVGEKGLCLKGKTRSLMQIPGAHKIVDTNRNGL</sequence>
<evidence type="ECO:0000313" key="3">
    <source>
        <dbReference type="Proteomes" id="UP001497472"/>
    </source>
</evidence>
<comment type="caution">
    <text evidence="2">The sequence shown here is derived from an EMBL/GenBank/DDBJ whole genome shotgun (WGS) entry which is preliminary data.</text>
</comment>
<dbReference type="PANTHER" id="PTHR21261">
    <property type="entry name" value="BEAT PROTEIN"/>
    <property type="match status" value="1"/>
</dbReference>
<reference evidence="2 3" key="1">
    <citation type="submission" date="2023-11" db="EMBL/GenBank/DDBJ databases">
        <authorList>
            <person name="Okamura Y."/>
        </authorList>
    </citation>
    <scope>NUCLEOTIDE SEQUENCE [LARGE SCALE GENOMIC DNA]</scope>
</reference>
<dbReference type="InterPro" id="IPR036179">
    <property type="entry name" value="Ig-like_dom_sf"/>
</dbReference>
<organism evidence="2 3">
    <name type="scientific">Leptosia nina</name>
    <dbReference type="NCBI Taxonomy" id="320188"/>
    <lineage>
        <taxon>Eukaryota</taxon>
        <taxon>Metazoa</taxon>
        <taxon>Ecdysozoa</taxon>
        <taxon>Arthropoda</taxon>
        <taxon>Hexapoda</taxon>
        <taxon>Insecta</taxon>
        <taxon>Pterygota</taxon>
        <taxon>Neoptera</taxon>
        <taxon>Endopterygota</taxon>
        <taxon>Lepidoptera</taxon>
        <taxon>Glossata</taxon>
        <taxon>Ditrysia</taxon>
        <taxon>Papilionoidea</taxon>
        <taxon>Pieridae</taxon>
        <taxon>Pierinae</taxon>
        <taxon>Leptosia</taxon>
    </lineage>
</organism>
<protein>
    <recommendedName>
        <fullName evidence="1">Ig-like domain-containing protein</fullName>
    </recommendedName>
</protein>
<dbReference type="SUPFAM" id="SSF48726">
    <property type="entry name" value="Immunoglobulin"/>
    <property type="match status" value="1"/>
</dbReference>
<feature type="domain" description="Ig-like" evidence="1">
    <location>
        <begin position="142"/>
        <end position="181"/>
    </location>
</feature>
<gene>
    <name evidence="2" type="ORF">LNINA_LOCUS6878</name>
</gene>
<proteinExistence type="predicted"/>
<evidence type="ECO:0000313" key="2">
    <source>
        <dbReference type="EMBL" id="CAK1547401.1"/>
    </source>
</evidence>